<reference evidence="2" key="1">
    <citation type="submission" date="2021-12" db="EMBL/GenBank/DDBJ databases">
        <authorList>
            <person name="King R."/>
        </authorList>
    </citation>
    <scope>NUCLEOTIDE SEQUENCE</scope>
</reference>
<evidence type="ECO:0000256" key="1">
    <source>
        <dbReference type="SAM" id="MobiDB-lite"/>
    </source>
</evidence>
<dbReference type="EMBL" id="OV121132">
    <property type="protein sequence ID" value="CAH0547153.1"/>
    <property type="molecule type" value="Genomic_DNA"/>
</dbReference>
<proteinExistence type="predicted"/>
<protein>
    <submittedName>
        <fullName evidence="2">Uncharacterized protein</fullName>
    </submittedName>
</protein>
<dbReference type="AlphaFoldDB" id="A0A9P0AQM7"/>
<dbReference type="OrthoDB" id="6777988at2759"/>
<keyword evidence="3" id="KW-1185">Reference proteome</keyword>
<name>A0A9P0AQM7_BRAAE</name>
<gene>
    <name evidence="2" type="ORF">MELIAE_LOCUS1196</name>
</gene>
<dbReference type="Proteomes" id="UP001154078">
    <property type="component" value="Chromosome 1"/>
</dbReference>
<evidence type="ECO:0000313" key="2">
    <source>
        <dbReference type="EMBL" id="CAH0547153.1"/>
    </source>
</evidence>
<sequence>MITIQDKTYYVTYIMIPTMVDGKVCNAATKTTSILRCYICGLTSKHFNDLKTKQEVNPKALKFGLSILHARIRILESLLHVAYRLPLKKGRINKKKDDVSIINQRKAEIQKDFRVKMGLLVDMPRTGFGNTNDGNSSRRFFENPELVAEITGIDIKLIFRFKEIMEMMLCVELPAKSDTVQNFDDEETKDDTELMSDEGNSFSD</sequence>
<feature type="region of interest" description="Disordered" evidence="1">
    <location>
        <begin position="181"/>
        <end position="204"/>
    </location>
</feature>
<accession>A0A9P0AQM7</accession>
<feature type="compositionally biased region" description="Acidic residues" evidence="1">
    <location>
        <begin position="183"/>
        <end position="196"/>
    </location>
</feature>
<organism evidence="2 3">
    <name type="scientific">Brassicogethes aeneus</name>
    <name type="common">Rape pollen beetle</name>
    <name type="synonym">Meligethes aeneus</name>
    <dbReference type="NCBI Taxonomy" id="1431903"/>
    <lineage>
        <taxon>Eukaryota</taxon>
        <taxon>Metazoa</taxon>
        <taxon>Ecdysozoa</taxon>
        <taxon>Arthropoda</taxon>
        <taxon>Hexapoda</taxon>
        <taxon>Insecta</taxon>
        <taxon>Pterygota</taxon>
        <taxon>Neoptera</taxon>
        <taxon>Endopterygota</taxon>
        <taxon>Coleoptera</taxon>
        <taxon>Polyphaga</taxon>
        <taxon>Cucujiformia</taxon>
        <taxon>Nitidulidae</taxon>
        <taxon>Meligethinae</taxon>
        <taxon>Brassicogethes</taxon>
    </lineage>
</organism>
<evidence type="ECO:0000313" key="3">
    <source>
        <dbReference type="Proteomes" id="UP001154078"/>
    </source>
</evidence>